<dbReference type="Proteomes" id="UP000271337">
    <property type="component" value="Unassembled WGS sequence"/>
</dbReference>
<evidence type="ECO:0000313" key="8">
    <source>
        <dbReference type="EMBL" id="RMY06628.1"/>
    </source>
</evidence>
<name>A0A3M6YUB3_HORWE</name>
<accession>A0A3M6YUB3</accession>
<dbReference type="GO" id="GO:0038023">
    <property type="term" value="F:signaling receptor activity"/>
    <property type="evidence" value="ECO:0007669"/>
    <property type="project" value="TreeGrafter"/>
</dbReference>
<evidence type="ECO:0000256" key="4">
    <source>
        <dbReference type="ARBA" id="ARBA00022989"/>
    </source>
</evidence>
<sequence length="336" mass="37036">MTSREFKHQGSEISIGSSLGCLETMGVRRGDAPSSAEPDTSLTKTTEKRAQEALTLLWHELPDWLKDNHFIRSGYRPPSNSYTKSAASIAQLHNESINIWTHLIGATLAFTAGITIYTCLRPRFALATEEDVLVFSCFFLGAIACLGMSSTYHTISNHSEAVAKFGNRLDYIGIVFLIWGSFIPSIYYGFATEPALIRLYWTQITTIGAGTLGVVLLPRFRSPGWRPFRAFMFVAMGMSAVVPVVHGMRMYGLAQLEEKIGLSWLVTQGLLYVAGAAIYAARVPERWSPGSFDLVGSSHQIFHVLVVLAAAAHLVGLLKAFDFEHSHRVGLVAQYK</sequence>
<dbReference type="GO" id="GO:0046872">
    <property type="term" value="F:metal ion binding"/>
    <property type="evidence" value="ECO:0007669"/>
    <property type="project" value="UniProtKB-KW"/>
</dbReference>
<evidence type="ECO:0000256" key="2">
    <source>
        <dbReference type="ARBA" id="ARBA00007018"/>
    </source>
</evidence>
<feature type="binding site" evidence="6">
    <location>
        <position position="299"/>
    </location>
    <ligand>
        <name>Zn(2+)</name>
        <dbReference type="ChEBI" id="CHEBI:29105"/>
    </ligand>
</feature>
<feature type="transmembrane region" description="Helical" evidence="7">
    <location>
        <begin position="260"/>
        <end position="281"/>
    </location>
</feature>
<evidence type="ECO:0000256" key="3">
    <source>
        <dbReference type="ARBA" id="ARBA00022692"/>
    </source>
</evidence>
<dbReference type="InterPro" id="IPR004254">
    <property type="entry name" value="AdipoR/HlyIII-related"/>
</dbReference>
<feature type="transmembrane region" description="Helical" evidence="7">
    <location>
        <begin position="230"/>
        <end position="248"/>
    </location>
</feature>
<keyword evidence="6" id="KW-0479">Metal-binding</keyword>
<organism evidence="8 9">
    <name type="scientific">Hortaea werneckii</name>
    <name type="common">Black yeast</name>
    <name type="synonym">Cladosporium werneckii</name>
    <dbReference type="NCBI Taxonomy" id="91943"/>
    <lineage>
        <taxon>Eukaryota</taxon>
        <taxon>Fungi</taxon>
        <taxon>Dikarya</taxon>
        <taxon>Ascomycota</taxon>
        <taxon>Pezizomycotina</taxon>
        <taxon>Dothideomycetes</taxon>
        <taxon>Dothideomycetidae</taxon>
        <taxon>Mycosphaerellales</taxon>
        <taxon>Teratosphaeriaceae</taxon>
        <taxon>Hortaea</taxon>
    </lineage>
</organism>
<comment type="caution">
    <text evidence="8">The sequence shown here is derived from an EMBL/GenBank/DDBJ whole genome shotgun (WGS) entry which is preliminary data.</text>
</comment>
<dbReference type="EMBL" id="QWIL01001181">
    <property type="protein sequence ID" value="RMY06628.1"/>
    <property type="molecule type" value="Genomic_DNA"/>
</dbReference>
<feature type="transmembrane region" description="Helical" evidence="7">
    <location>
        <begin position="171"/>
        <end position="190"/>
    </location>
</feature>
<feature type="transmembrane region" description="Helical" evidence="7">
    <location>
        <begin position="132"/>
        <end position="151"/>
    </location>
</feature>
<dbReference type="Pfam" id="PF03006">
    <property type="entry name" value="HlyIII"/>
    <property type="match status" value="1"/>
</dbReference>
<comment type="similarity">
    <text evidence="2">Belongs to the ADIPOR family.</text>
</comment>
<feature type="binding site" evidence="6">
    <location>
        <position position="153"/>
    </location>
    <ligand>
        <name>Zn(2+)</name>
        <dbReference type="ChEBI" id="CHEBI:29105"/>
    </ligand>
</feature>
<keyword evidence="4 7" id="KW-1133">Transmembrane helix</keyword>
<protein>
    <submittedName>
        <fullName evidence="8">Uncharacterized protein</fullName>
    </submittedName>
</protein>
<dbReference type="GO" id="GO:0016020">
    <property type="term" value="C:membrane"/>
    <property type="evidence" value="ECO:0007669"/>
    <property type="project" value="UniProtKB-SubCell"/>
</dbReference>
<evidence type="ECO:0000256" key="6">
    <source>
        <dbReference type="PIRSR" id="PIRSR604254-1"/>
    </source>
</evidence>
<evidence type="ECO:0000256" key="5">
    <source>
        <dbReference type="ARBA" id="ARBA00023136"/>
    </source>
</evidence>
<dbReference type="AlphaFoldDB" id="A0A3M6YUB3"/>
<feature type="binding site" evidence="6">
    <location>
        <position position="303"/>
    </location>
    <ligand>
        <name>Zn(2+)</name>
        <dbReference type="ChEBI" id="CHEBI:29105"/>
    </ligand>
</feature>
<evidence type="ECO:0000256" key="1">
    <source>
        <dbReference type="ARBA" id="ARBA00004141"/>
    </source>
</evidence>
<dbReference type="PANTHER" id="PTHR20855">
    <property type="entry name" value="ADIPOR/PROGESTIN RECEPTOR-RELATED"/>
    <property type="match status" value="1"/>
</dbReference>
<evidence type="ECO:0000256" key="7">
    <source>
        <dbReference type="SAM" id="Phobius"/>
    </source>
</evidence>
<feature type="transmembrane region" description="Helical" evidence="7">
    <location>
        <begin position="199"/>
        <end position="218"/>
    </location>
</feature>
<dbReference type="VEuPathDB" id="FungiDB:BTJ68_02058"/>
<keyword evidence="6" id="KW-0862">Zinc</keyword>
<comment type="subcellular location">
    <subcellularLocation>
        <location evidence="1">Membrane</location>
        <topology evidence="1">Multi-pass membrane protein</topology>
    </subcellularLocation>
</comment>
<dbReference type="OrthoDB" id="529367at2759"/>
<proteinExistence type="inferred from homology"/>
<dbReference type="PANTHER" id="PTHR20855:SF52">
    <property type="entry name" value="ADIPONECTIN RECEPTOR PROTEIN"/>
    <property type="match status" value="1"/>
</dbReference>
<keyword evidence="3 7" id="KW-0812">Transmembrane</keyword>
<feature type="transmembrane region" description="Helical" evidence="7">
    <location>
        <begin position="301"/>
        <end position="321"/>
    </location>
</feature>
<keyword evidence="5 7" id="KW-0472">Membrane</keyword>
<dbReference type="GO" id="GO:0006882">
    <property type="term" value="P:intracellular zinc ion homeostasis"/>
    <property type="evidence" value="ECO:0007669"/>
    <property type="project" value="TreeGrafter"/>
</dbReference>
<feature type="transmembrane region" description="Helical" evidence="7">
    <location>
        <begin position="99"/>
        <end position="120"/>
    </location>
</feature>
<gene>
    <name evidence="8" type="ORF">D0867_09621</name>
</gene>
<reference evidence="8 9" key="1">
    <citation type="journal article" date="2018" name="BMC Genomics">
        <title>Genomic evidence for intraspecific hybridization in a clonal and extremely halotolerant yeast.</title>
        <authorList>
            <person name="Gostincar C."/>
            <person name="Stajich J.E."/>
            <person name="Zupancic J."/>
            <person name="Zalar P."/>
            <person name="Gunde-Cimerman N."/>
        </authorList>
    </citation>
    <scope>NUCLEOTIDE SEQUENCE [LARGE SCALE GENOMIC DNA]</scope>
    <source>
        <strain evidence="8 9">EXF-6669</strain>
    </source>
</reference>
<evidence type="ECO:0000313" key="9">
    <source>
        <dbReference type="Proteomes" id="UP000271337"/>
    </source>
</evidence>